<proteinExistence type="inferred from homology"/>
<evidence type="ECO:0000313" key="13">
    <source>
        <dbReference type="Proteomes" id="UP001595916"/>
    </source>
</evidence>
<keyword evidence="9" id="KW-0718">Serine biosynthesis</keyword>
<evidence type="ECO:0000256" key="2">
    <source>
        <dbReference type="ARBA" id="ARBA00005135"/>
    </source>
</evidence>
<dbReference type="RefSeq" id="WP_379788974.1">
    <property type="nucleotide sequence ID" value="NZ_JBHSHL010000050.1"/>
</dbReference>
<dbReference type="EMBL" id="JBHSHL010000050">
    <property type="protein sequence ID" value="MFC4805415.1"/>
    <property type="molecule type" value="Genomic_DNA"/>
</dbReference>
<keyword evidence="5" id="KW-0028">Amino-acid biosynthesis</keyword>
<name>A0ABV9QLZ9_9FIRM</name>
<evidence type="ECO:0000256" key="6">
    <source>
        <dbReference type="ARBA" id="ARBA00022723"/>
    </source>
</evidence>
<dbReference type="NCBIfam" id="TIGR01488">
    <property type="entry name" value="HAD-SF-IB"/>
    <property type="match status" value="1"/>
</dbReference>
<evidence type="ECO:0000256" key="4">
    <source>
        <dbReference type="ARBA" id="ARBA00012640"/>
    </source>
</evidence>
<evidence type="ECO:0000256" key="8">
    <source>
        <dbReference type="ARBA" id="ARBA00022842"/>
    </source>
</evidence>
<comment type="pathway">
    <text evidence="2">Amino-acid biosynthesis; L-serine biosynthesis; L-serine from 3-phospho-D-glycerate: step 3/3.</text>
</comment>
<evidence type="ECO:0000256" key="10">
    <source>
        <dbReference type="ARBA" id="ARBA00048138"/>
    </source>
</evidence>
<keyword evidence="7 12" id="KW-0378">Hydrolase</keyword>
<dbReference type="Gene3D" id="3.40.50.1000">
    <property type="entry name" value="HAD superfamily/HAD-like"/>
    <property type="match status" value="1"/>
</dbReference>
<dbReference type="SUPFAM" id="SSF56784">
    <property type="entry name" value="HAD-like"/>
    <property type="match status" value="1"/>
</dbReference>
<dbReference type="Proteomes" id="UP001595916">
    <property type="component" value="Unassembled WGS sequence"/>
</dbReference>
<comment type="similarity">
    <text evidence="3">Belongs to the HAD-like hydrolase superfamily. SerB family.</text>
</comment>
<evidence type="ECO:0000256" key="5">
    <source>
        <dbReference type="ARBA" id="ARBA00022605"/>
    </source>
</evidence>
<sequence>MQKQKVAFFDIDGTIYRDNLMVEHFRTLVDFDLIEHESNAKKTYQDWFKRQGDYEDYMNAVVKAYVESLGTLTKTDVDFTAKFVIKRKADRVYRFTRSMIQHHHDLGHLVIFISGSPDFLVGKMAKKYNADDFEASTYVYKNGCFTGEIIPMWDSPSKDKAIDRFVEKYNIDLENSYSYGDTNGDFAMLKRVGHPVAINPAKEFLERIQADEELSERTRIVVERKDTIYTFSPKDAVLIDTDY</sequence>
<keyword evidence="8" id="KW-0460">Magnesium</keyword>
<dbReference type="PANTHER" id="PTHR43344">
    <property type="entry name" value="PHOSPHOSERINE PHOSPHATASE"/>
    <property type="match status" value="1"/>
</dbReference>
<evidence type="ECO:0000256" key="3">
    <source>
        <dbReference type="ARBA" id="ARBA00009184"/>
    </source>
</evidence>
<dbReference type="EC" id="3.1.3.3" evidence="4"/>
<comment type="cofactor">
    <cofactor evidence="1">
        <name>Mg(2+)</name>
        <dbReference type="ChEBI" id="CHEBI:18420"/>
    </cofactor>
</comment>
<dbReference type="InterPro" id="IPR036412">
    <property type="entry name" value="HAD-like_sf"/>
</dbReference>
<keyword evidence="6" id="KW-0479">Metal-binding</keyword>
<dbReference type="Pfam" id="PF12710">
    <property type="entry name" value="HAD"/>
    <property type="match status" value="1"/>
</dbReference>
<accession>A0ABV9QLZ9</accession>
<evidence type="ECO:0000256" key="11">
    <source>
        <dbReference type="ARBA" id="ARBA00048523"/>
    </source>
</evidence>
<dbReference type="InterPro" id="IPR006385">
    <property type="entry name" value="HAD_hydro_SerB1"/>
</dbReference>
<evidence type="ECO:0000313" key="12">
    <source>
        <dbReference type="EMBL" id="MFC4805415.1"/>
    </source>
</evidence>
<dbReference type="CDD" id="cd02612">
    <property type="entry name" value="HAD_PGPPase"/>
    <property type="match status" value="1"/>
</dbReference>
<comment type="caution">
    <text evidence="12">The sequence shown here is derived from an EMBL/GenBank/DDBJ whole genome shotgun (WGS) entry which is preliminary data.</text>
</comment>
<evidence type="ECO:0000256" key="9">
    <source>
        <dbReference type="ARBA" id="ARBA00023299"/>
    </source>
</evidence>
<comment type="catalytic activity">
    <reaction evidence="10">
        <text>O-phospho-L-serine + H2O = L-serine + phosphate</text>
        <dbReference type="Rhea" id="RHEA:21208"/>
        <dbReference type="ChEBI" id="CHEBI:15377"/>
        <dbReference type="ChEBI" id="CHEBI:33384"/>
        <dbReference type="ChEBI" id="CHEBI:43474"/>
        <dbReference type="ChEBI" id="CHEBI:57524"/>
        <dbReference type="EC" id="3.1.3.3"/>
    </reaction>
</comment>
<evidence type="ECO:0000256" key="1">
    <source>
        <dbReference type="ARBA" id="ARBA00001946"/>
    </source>
</evidence>
<comment type="catalytic activity">
    <reaction evidence="11">
        <text>O-phospho-D-serine + H2O = D-serine + phosphate</text>
        <dbReference type="Rhea" id="RHEA:24873"/>
        <dbReference type="ChEBI" id="CHEBI:15377"/>
        <dbReference type="ChEBI" id="CHEBI:35247"/>
        <dbReference type="ChEBI" id="CHEBI:43474"/>
        <dbReference type="ChEBI" id="CHEBI:58680"/>
        <dbReference type="EC" id="3.1.3.3"/>
    </reaction>
</comment>
<dbReference type="GO" id="GO:0016787">
    <property type="term" value="F:hydrolase activity"/>
    <property type="evidence" value="ECO:0007669"/>
    <property type="project" value="UniProtKB-KW"/>
</dbReference>
<keyword evidence="13" id="KW-1185">Reference proteome</keyword>
<reference evidence="13" key="1">
    <citation type="journal article" date="2019" name="Int. J. Syst. Evol. Microbiol.">
        <title>The Global Catalogue of Microorganisms (GCM) 10K type strain sequencing project: providing services to taxonomists for standard genome sequencing and annotation.</title>
        <authorList>
            <consortium name="The Broad Institute Genomics Platform"/>
            <consortium name="The Broad Institute Genome Sequencing Center for Infectious Disease"/>
            <person name="Wu L."/>
            <person name="Ma J."/>
        </authorList>
    </citation>
    <scope>NUCLEOTIDE SEQUENCE [LARGE SCALE GENOMIC DNA]</scope>
    <source>
        <strain evidence="13">CCUG 46385</strain>
    </source>
</reference>
<dbReference type="NCBIfam" id="TIGR01490">
    <property type="entry name" value="HAD-SF-IB-hyp1"/>
    <property type="match status" value="1"/>
</dbReference>
<protein>
    <recommendedName>
        <fullName evidence="4">phosphoserine phosphatase</fullName>
        <ecNumber evidence="4">3.1.3.3</ecNumber>
    </recommendedName>
</protein>
<dbReference type="InterPro" id="IPR023214">
    <property type="entry name" value="HAD_sf"/>
</dbReference>
<gene>
    <name evidence="12" type="ORF">ACFO4R_10015</name>
</gene>
<organism evidence="12 13">
    <name type="scientific">Filifactor villosus</name>
    <dbReference type="NCBI Taxonomy" id="29374"/>
    <lineage>
        <taxon>Bacteria</taxon>
        <taxon>Bacillati</taxon>
        <taxon>Bacillota</taxon>
        <taxon>Clostridia</taxon>
        <taxon>Peptostreptococcales</taxon>
        <taxon>Filifactoraceae</taxon>
        <taxon>Filifactor</taxon>
    </lineage>
</organism>
<evidence type="ECO:0000256" key="7">
    <source>
        <dbReference type="ARBA" id="ARBA00022801"/>
    </source>
</evidence>
<dbReference type="Gene3D" id="1.20.1440.100">
    <property type="entry name" value="SG protein - dephosphorylation function"/>
    <property type="match status" value="1"/>
</dbReference>
<dbReference type="InterPro" id="IPR050582">
    <property type="entry name" value="HAD-like_SerB"/>
</dbReference>
<dbReference type="PANTHER" id="PTHR43344:SF2">
    <property type="entry name" value="PHOSPHOSERINE PHOSPHATASE"/>
    <property type="match status" value="1"/>
</dbReference>